<dbReference type="AlphaFoldDB" id="A0A8J3ERU4"/>
<keyword evidence="3" id="KW-0813">Transport</keyword>
<comment type="subcellular location">
    <subcellularLocation>
        <location evidence="1">Membrane</location>
        <topology evidence="1">Multi-pass membrane protein</topology>
    </subcellularLocation>
</comment>
<feature type="transmembrane region" description="Helical" evidence="8">
    <location>
        <begin position="217"/>
        <end position="239"/>
    </location>
</feature>
<reference evidence="9" key="2">
    <citation type="submission" date="2020-09" db="EMBL/GenBank/DDBJ databases">
        <authorList>
            <person name="Sun Q."/>
            <person name="Zhou Y."/>
        </authorList>
    </citation>
    <scope>NUCLEOTIDE SEQUENCE</scope>
    <source>
        <strain evidence="9">CGMCC 1.12777</strain>
    </source>
</reference>
<dbReference type="Gene3D" id="1.20.1740.10">
    <property type="entry name" value="Amino acid/polyamine transporter I"/>
    <property type="match status" value="1"/>
</dbReference>
<accession>A0A8J3ERU4</accession>
<feature type="transmembrane region" description="Helical" evidence="8">
    <location>
        <begin position="145"/>
        <end position="163"/>
    </location>
</feature>
<keyword evidence="4" id="KW-0309">Germination</keyword>
<dbReference type="PANTHER" id="PTHR34975">
    <property type="entry name" value="SPORE GERMINATION PROTEIN A2"/>
    <property type="match status" value="1"/>
</dbReference>
<evidence type="ECO:0000256" key="1">
    <source>
        <dbReference type="ARBA" id="ARBA00004141"/>
    </source>
</evidence>
<feature type="transmembrane region" description="Helical" evidence="8">
    <location>
        <begin position="183"/>
        <end position="205"/>
    </location>
</feature>
<feature type="transmembrane region" description="Helical" evidence="8">
    <location>
        <begin position="117"/>
        <end position="133"/>
    </location>
</feature>
<keyword evidence="10" id="KW-1185">Reference proteome</keyword>
<protein>
    <submittedName>
        <fullName evidence="9">Germination protein</fullName>
    </submittedName>
</protein>
<evidence type="ECO:0000256" key="8">
    <source>
        <dbReference type="SAM" id="Phobius"/>
    </source>
</evidence>
<feature type="transmembrane region" description="Helical" evidence="8">
    <location>
        <begin position="12"/>
        <end position="34"/>
    </location>
</feature>
<dbReference type="Pfam" id="PF03845">
    <property type="entry name" value="Spore_permease"/>
    <property type="match status" value="1"/>
</dbReference>
<dbReference type="GO" id="GO:0016020">
    <property type="term" value="C:membrane"/>
    <property type="evidence" value="ECO:0007669"/>
    <property type="project" value="UniProtKB-SubCell"/>
</dbReference>
<gene>
    <name evidence="9" type="ORF">GCM10007096_40700</name>
</gene>
<dbReference type="PANTHER" id="PTHR34975:SF2">
    <property type="entry name" value="SPORE GERMINATION PROTEIN A2"/>
    <property type="match status" value="1"/>
</dbReference>
<reference evidence="9" key="1">
    <citation type="journal article" date="2014" name="Int. J. Syst. Evol. Microbiol.">
        <title>Complete genome sequence of Corynebacterium casei LMG S-19264T (=DSM 44701T), isolated from a smear-ripened cheese.</title>
        <authorList>
            <consortium name="US DOE Joint Genome Institute (JGI-PGF)"/>
            <person name="Walter F."/>
            <person name="Albersmeier A."/>
            <person name="Kalinowski J."/>
            <person name="Ruckert C."/>
        </authorList>
    </citation>
    <scope>NUCLEOTIDE SEQUENCE</scope>
    <source>
        <strain evidence="9">CGMCC 1.12777</strain>
    </source>
</reference>
<evidence type="ECO:0000313" key="10">
    <source>
        <dbReference type="Proteomes" id="UP000656813"/>
    </source>
</evidence>
<evidence type="ECO:0000256" key="7">
    <source>
        <dbReference type="ARBA" id="ARBA00023136"/>
    </source>
</evidence>
<dbReference type="EMBL" id="BMFV01000051">
    <property type="protein sequence ID" value="GGH88415.1"/>
    <property type="molecule type" value="Genomic_DNA"/>
</dbReference>
<evidence type="ECO:0000256" key="2">
    <source>
        <dbReference type="ARBA" id="ARBA00007998"/>
    </source>
</evidence>
<evidence type="ECO:0000256" key="6">
    <source>
        <dbReference type="ARBA" id="ARBA00022989"/>
    </source>
</evidence>
<dbReference type="GO" id="GO:0009847">
    <property type="term" value="P:spore germination"/>
    <property type="evidence" value="ECO:0007669"/>
    <property type="project" value="InterPro"/>
</dbReference>
<evidence type="ECO:0000256" key="4">
    <source>
        <dbReference type="ARBA" id="ARBA00022544"/>
    </source>
</evidence>
<comment type="caution">
    <text evidence="9">The sequence shown here is derived from an EMBL/GenBank/DDBJ whole genome shotgun (WGS) entry which is preliminary data.</text>
</comment>
<keyword evidence="7 8" id="KW-0472">Membrane</keyword>
<feature type="transmembrane region" description="Helical" evidence="8">
    <location>
        <begin position="332"/>
        <end position="356"/>
    </location>
</feature>
<feature type="transmembrane region" description="Helical" evidence="8">
    <location>
        <begin position="80"/>
        <end position="105"/>
    </location>
</feature>
<feature type="transmembrane region" description="Helical" evidence="8">
    <location>
        <begin position="268"/>
        <end position="289"/>
    </location>
</feature>
<sequence length="371" mass="41138">MIQQGRISNIQASMLAITSLTIIGHLILLTVIIYQSHQDGWLAAIVGTVLGLIGILALIKLLQRFPGLTIIEILFTKFYWIGKIIGVAYLVYFYIMVTLGVRLFIEAYIRIMPETPMWALATVILLLTTYIVYKGLETLGRLNQIMLVVLVIFAVAVAFLALLQDKDYSNLLPIMGNGVKPVALGSLSVMGWFSEFVVMGMVLPYVQRPKKLVKTGIWASVITLIFFLGPITGPIALFGPGEAAKMAFPTFSEVRYISAGQVINRFDAIAIMFWTVGLMIFISLFFYGLSLGGAQALKLKTYHPLVIPLAWLIGIGSFIFAENYAELNAFLFHSFVPINILMGAIIPLVLLIWSLLRKKGPSQPLDQNIME</sequence>
<evidence type="ECO:0000256" key="3">
    <source>
        <dbReference type="ARBA" id="ARBA00022448"/>
    </source>
</evidence>
<comment type="similarity">
    <text evidence="2">Belongs to the amino acid-polyamine-organocation (APC) superfamily. Spore germination protein (SGP) (TC 2.A.3.9) family.</text>
</comment>
<organism evidence="9 10">
    <name type="scientific">Pullulanibacillus pueri</name>
    <dbReference type="NCBI Taxonomy" id="1437324"/>
    <lineage>
        <taxon>Bacteria</taxon>
        <taxon>Bacillati</taxon>
        <taxon>Bacillota</taxon>
        <taxon>Bacilli</taxon>
        <taxon>Bacillales</taxon>
        <taxon>Sporolactobacillaceae</taxon>
        <taxon>Pullulanibacillus</taxon>
    </lineage>
</organism>
<dbReference type="InterPro" id="IPR004761">
    <property type="entry name" value="Spore_GerAB"/>
</dbReference>
<dbReference type="NCBIfam" id="TIGR00912">
    <property type="entry name" value="2A0309"/>
    <property type="match status" value="1"/>
</dbReference>
<keyword evidence="5 8" id="KW-0812">Transmembrane</keyword>
<feature type="transmembrane region" description="Helical" evidence="8">
    <location>
        <begin position="301"/>
        <end position="320"/>
    </location>
</feature>
<feature type="transmembrane region" description="Helical" evidence="8">
    <location>
        <begin position="40"/>
        <end position="59"/>
    </location>
</feature>
<evidence type="ECO:0000313" key="9">
    <source>
        <dbReference type="EMBL" id="GGH88415.1"/>
    </source>
</evidence>
<dbReference type="Proteomes" id="UP000656813">
    <property type="component" value="Unassembled WGS sequence"/>
</dbReference>
<evidence type="ECO:0000256" key="5">
    <source>
        <dbReference type="ARBA" id="ARBA00022692"/>
    </source>
</evidence>
<keyword evidence="6 8" id="KW-1133">Transmembrane helix</keyword>
<name>A0A8J3ERU4_9BACL</name>
<proteinExistence type="inferred from homology"/>
<dbReference type="RefSeq" id="WP_188499223.1">
    <property type="nucleotide sequence ID" value="NZ_BMFV01000051.1"/>
</dbReference>